<protein>
    <submittedName>
        <fullName evidence="2">Uncharacterized protein</fullName>
    </submittedName>
</protein>
<dbReference type="EMBL" id="AM746676">
    <property type="protein sequence ID" value="CAN97677.1"/>
    <property type="molecule type" value="Genomic_DNA"/>
</dbReference>
<dbReference type="HOGENOM" id="CLU_1110819_0_0_7"/>
<gene>
    <name evidence="2" type="ordered locus">sce7508</name>
</gene>
<evidence type="ECO:0000313" key="2">
    <source>
        <dbReference type="EMBL" id="CAN97677.1"/>
    </source>
</evidence>
<feature type="region of interest" description="Disordered" evidence="1">
    <location>
        <begin position="33"/>
        <end position="65"/>
    </location>
</feature>
<dbReference type="Proteomes" id="UP000002139">
    <property type="component" value="Chromosome"/>
</dbReference>
<evidence type="ECO:0000313" key="3">
    <source>
        <dbReference type="Proteomes" id="UP000002139"/>
    </source>
</evidence>
<dbReference type="STRING" id="448385.sce7508"/>
<sequence length="250" mass="27241">MSKKLFSRIAALSFVGTLGGLVVPACTIHIGPGSGDGTDDTQADLGSGEEVAGDQDHNGGDSEVPAVEDEEATTALEEALAIADPYELALVDLKTQYSSYALAAMIESQGSDPEAIDPALLQQMIDEYAPIVWEQAQQWVEGLDPSAVELAKINIKEECVDKWDFGCRRKQYCDFEDGKGYGSCAVTGCGKGRCSLCPSFIDISTFINKGWCTYTCVRDKQIVGIKMIWYVFIDKKIEECMLLEHPVPFE</sequence>
<evidence type="ECO:0000256" key="1">
    <source>
        <dbReference type="SAM" id="MobiDB-lite"/>
    </source>
</evidence>
<dbReference type="OrthoDB" id="5519793at2"/>
<dbReference type="RefSeq" id="WP_012240116.1">
    <property type="nucleotide sequence ID" value="NC_010162.1"/>
</dbReference>
<dbReference type="BioCyc" id="SCEL448385:SCE_RS38485-MONOMER"/>
<name>A9F458_SORC5</name>
<dbReference type="AlphaFoldDB" id="A9F458"/>
<organism evidence="2 3">
    <name type="scientific">Sorangium cellulosum (strain So ce56)</name>
    <name type="common">Polyangium cellulosum (strain So ce56)</name>
    <dbReference type="NCBI Taxonomy" id="448385"/>
    <lineage>
        <taxon>Bacteria</taxon>
        <taxon>Pseudomonadati</taxon>
        <taxon>Myxococcota</taxon>
        <taxon>Polyangia</taxon>
        <taxon>Polyangiales</taxon>
        <taxon>Polyangiaceae</taxon>
        <taxon>Sorangium</taxon>
    </lineage>
</organism>
<keyword evidence="3" id="KW-1185">Reference proteome</keyword>
<proteinExistence type="predicted"/>
<dbReference type="KEGG" id="scl:sce7508"/>
<reference evidence="2 3" key="1">
    <citation type="journal article" date="2007" name="Nat. Biotechnol.">
        <title>Complete genome sequence of the myxobacterium Sorangium cellulosum.</title>
        <authorList>
            <person name="Schneiker S."/>
            <person name="Perlova O."/>
            <person name="Kaiser O."/>
            <person name="Gerth K."/>
            <person name="Alici A."/>
            <person name="Altmeyer M.O."/>
            <person name="Bartels D."/>
            <person name="Bekel T."/>
            <person name="Beyer S."/>
            <person name="Bode E."/>
            <person name="Bode H.B."/>
            <person name="Bolten C.J."/>
            <person name="Choudhuri J.V."/>
            <person name="Doss S."/>
            <person name="Elnakady Y.A."/>
            <person name="Frank B."/>
            <person name="Gaigalat L."/>
            <person name="Goesmann A."/>
            <person name="Groeger C."/>
            <person name="Gross F."/>
            <person name="Jelsbak L."/>
            <person name="Jelsbak L."/>
            <person name="Kalinowski J."/>
            <person name="Kegler C."/>
            <person name="Knauber T."/>
            <person name="Konietzny S."/>
            <person name="Kopp M."/>
            <person name="Krause L."/>
            <person name="Krug D."/>
            <person name="Linke B."/>
            <person name="Mahmud T."/>
            <person name="Martinez-Arias R."/>
            <person name="McHardy A.C."/>
            <person name="Merai M."/>
            <person name="Meyer F."/>
            <person name="Mormann S."/>
            <person name="Munoz-Dorado J."/>
            <person name="Perez J."/>
            <person name="Pradella S."/>
            <person name="Rachid S."/>
            <person name="Raddatz G."/>
            <person name="Rosenau F."/>
            <person name="Rueckert C."/>
            <person name="Sasse F."/>
            <person name="Scharfe M."/>
            <person name="Schuster S.C."/>
            <person name="Suen G."/>
            <person name="Treuner-Lange A."/>
            <person name="Velicer G.J."/>
            <person name="Vorholter F.-J."/>
            <person name="Weissman K.J."/>
            <person name="Welch R.D."/>
            <person name="Wenzel S.C."/>
            <person name="Whitworth D.E."/>
            <person name="Wilhelm S."/>
            <person name="Wittmann C."/>
            <person name="Bloecker H."/>
            <person name="Puehler A."/>
            <person name="Mueller R."/>
        </authorList>
    </citation>
    <scope>NUCLEOTIDE SEQUENCE [LARGE SCALE GENOMIC DNA]</scope>
    <source>
        <strain evidence="3">So ce56</strain>
    </source>
</reference>
<accession>A9F458</accession>